<evidence type="ECO:0000256" key="6">
    <source>
        <dbReference type="ARBA" id="ARBA00022989"/>
    </source>
</evidence>
<evidence type="ECO:0008006" key="12">
    <source>
        <dbReference type="Google" id="ProtNLM"/>
    </source>
</evidence>
<evidence type="ECO:0000256" key="1">
    <source>
        <dbReference type="ARBA" id="ARBA00004651"/>
    </source>
</evidence>
<dbReference type="InterPro" id="IPR023271">
    <property type="entry name" value="Aquaporin-like"/>
</dbReference>
<keyword evidence="6 9" id="KW-1133">Transmembrane helix</keyword>
<protein>
    <recommendedName>
        <fullName evidence="12">Aquaporin</fullName>
    </recommendedName>
</protein>
<gene>
    <name evidence="10" type="ORF">R5R35_011254</name>
</gene>
<dbReference type="SUPFAM" id="SSF81338">
    <property type="entry name" value="Aquaporin-like"/>
    <property type="match status" value="1"/>
</dbReference>
<feature type="transmembrane region" description="Helical" evidence="9">
    <location>
        <begin position="100"/>
        <end position="127"/>
    </location>
</feature>
<dbReference type="InterPro" id="IPR034294">
    <property type="entry name" value="Aquaporin_transptr"/>
</dbReference>
<keyword evidence="7 9" id="KW-0472">Membrane</keyword>
<proteinExistence type="inferred from homology"/>
<dbReference type="Proteomes" id="UP001378592">
    <property type="component" value="Unassembled WGS sequence"/>
</dbReference>
<evidence type="ECO:0000256" key="8">
    <source>
        <dbReference type="RuleBase" id="RU000477"/>
    </source>
</evidence>
<evidence type="ECO:0000313" key="10">
    <source>
        <dbReference type="EMBL" id="KAK7870869.1"/>
    </source>
</evidence>
<name>A0AAN9ZE15_9ORTH</name>
<comment type="similarity">
    <text evidence="2 8">Belongs to the MIP/aquaporin (TC 1.A.8) family.</text>
</comment>
<dbReference type="GO" id="GO:0005886">
    <property type="term" value="C:plasma membrane"/>
    <property type="evidence" value="ECO:0007669"/>
    <property type="project" value="UniProtKB-SubCell"/>
</dbReference>
<reference evidence="10 11" key="1">
    <citation type="submission" date="2024-03" db="EMBL/GenBank/DDBJ databases">
        <title>The genome assembly and annotation of the cricket Gryllus longicercus Weissman &amp; Gray.</title>
        <authorList>
            <person name="Szrajer S."/>
            <person name="Gray D."/>
            <person name="Ylla G."/>
        </authorList>
    </citation>
    <scope>NUCLEOTIDE SEQUENCE [LARGE SCALE GENOMIC DNA]</scope>
    <source>
        <strain evidence="10">DAG 2021-001</strain>
        <tissue evidence="10">Whole body minus gut</tissue>
    </source>
</reference>
<evidence type="ECO:0000313" key="11">
    <source>
        <dbReference type="Proteomes" id="UP001378592"/>
    </source>
</evidence>
<dbReference type="PANTHER" id="PTHR19139:SF199">
    <property type="entry name" value="MIP17260P"/>
    <property type="match status" value="1"/>
</dbReference>
<evidence type="ECO:0000256" key="9">
    <source>
        <dbReference type="SAM" id="Phobius"/>
    </source>
</evidence>
<feature type="transmembrane region" description="Helical" evidence="9">
    <location>
        <begin position="177"/>
        <end position="198"/>
    </location>
</feature>
<accession>A0AAN9ZE15</accession>
<comment type="subcellular location">
    <subcellularLocation>
        <location evidence="1">Cell membrane</location>
        <topology evidence="1">Multi-pass membrane protein</topology>
    </subcellularLocation>
</comment>
<dbReference type="PANTHER" id="PTHR19139">
    <property type="entry name" value="AQUAPORIN TRANSPORTER"/>
    <property type="match status" value="1"/>
</dbReference>
<sequence length="251" mass="26682">MYINLDRKLWKSLTAEFVGCFFLNFFGCGACVASNCYGFGPADDSQTHLPAGDIALCAAFAFGGVIVVNIVVIGPVSGCQINPAVTIGFMTVGMMPIPRGLLYIVVQVLGCLTGTGALSTLIPYRWWTLHIAPNLLNESKGVDIGKGFAYETLMTFVLMAVVLAVTDDRRPEPHPHVALVIGVTVGAAVFCGVFATGTSLNPARTLGSAIVSEEYTNVWVYCTAPTLGAVLAAQGYHWVLKDRKKPGEFVG</sequence>
<dbReference type="AlphaFoldDB" id="A0AAN9ZE15"/>
<keyword evidence="5 8" id="KW-0812">Transmembrane</keyword>
<keyword evidence="11" id="KW-1185">Reference proteome</keyword>
<dbReference type="Pfam" id="PF00230">
    <property type="entry name" value="MIP"/>
    <property type="match status" value="1"/>
</dbReference>
<feature type="transmembrane region" description="Helical" evidence="9">
    <location>
        <begin position="21"/>
        <end position="40"/>
    </location>
</feature>
<evidence type="ECO:0000256" key="3">
    <source>
        <dbReference type="ARBA" id="ARBA00022448"/>
    </source>
</evidence>
<feature type="transmembrane region" description="Helical" evidence="9">
    <location>
        <begin position="52"/>
        <end position="79"/>
    </location>
</feature>
<keyword evidence="4" id="KW-1003">Cell membrane</keyword>
<evidence type="ECO:0000256" key="5">
    <source>
        <dbReference type="ARBA" id="ARBA00022692"/>
    </source>
</evidence>
<dbReference type="InterPro" id="IPR000425">
    <property type="entry name" value="MIP"/>
</dbReference>
<evidence type="ECO:0000256" key="7">
    <source>
        <dbReference type="ARBA" id="ARBA00023136"/>
    </source>
</evidence>
<evidence type="ECO:0000256" key="4">
    <source>
        <dbReference type="ARBA" id="ARBA00022475"/>
    </source>
</evidence>
<dbReference type="EMBL" id="JAZDUA010000050">
    <property type="protein sequence ID" value="KAK7870869.1"/>
    <property type="molecule type" value="Genomic_DNA"/>
</dbReference>
<dbReference type="Gene3D" id="1.20.1080.10">
    <property type="entry name" value="Glycerol uptake facilitator protein"/>
    <property type="match status" value="1"/>
</dbReference>
<keyword evidence="3 8" id="KW-0813">Transport</keyword>
<evidence type="ECO:0000256" key="2">
    <source>
        <dbReference type="ARBA" id="ARBA00006175"/>
    </source>
</evidence>
<dbReference type="InterPro" id="IPR022357">
    <property type="entry name" value="MIP_CS"/>
</dbReference>
<dbReference type="PROSITE" id="PS00221">
    <property type="entry name" value="MIP"/>
    <property type="match status" value="1"/>
</dbReference>
<organism evidence="10 11">
    <name type="scientific">Gryllus longicercus</name>
    <dbReference type="NCBI Taxonomy" id="2509291"/>
    <lineage>
        <taxon>Eukaryota</taxon>
        <taxon>Metazoa</taxon>
        <taxon>Ecdysozoa</taxon>
        <taxon>Arthropoda</taxon>
        <taxon>Hexapoda</taxon>
        <taxon>Insecta</taxon>
        <taxon>Pterygota</taxon>
        <taxon>Neoptera</taxon>
        <taxon>Polyneoptera</taxon>
        <taxon>Orthoptera</taxon>
        <taxon>Ensifera</taxon>
        <taxon>Gryllidea</taxon>
        <taxon>Grylloidea</taxon>
        <taxon>Gryllidae</taxon>
        <taxon>Gryllinae</taxon>
        <taxon>Gryllus</taxon>
    </lineage>
</organism>
<comment type="caution">
    <text evidence="10">The sequence shown here is derived from an EMBL/GenBank/DDBJ whole genome shotgun (WGS) entry which is preliminary data.</text>
</comment>
<dbReference type="PRINTS" id="PR00783">
    <property type="entry name" value="MINTRINSICP"/>
</dbReference>
<feature type="transmembrane region" description="Helical" evidence="9">
    <location>
        <begin position="218"/>
        <end position="239"/>
    </location>
</feature>
<feature type="transmembrane region" description="Helical" evidence="9">
    <location>
        <begin position="147"/>
        <end position="165"/>
    </location>
</feature>
<dbReference type="GO" id="GO:0015250">
    <property type="term" value="F:water channel activity"/>
    <property type="evidence" value="ECO:0007669"/>
    <property type="project" value="TreeGrafter"/>
</dbReference>